<accession>A0AAD6M2E6</accession>
<dbReference type="Proteomes" id="UP001164929">
    <property type="component" value="Chromosome 13"/>
</dbReference>
<keyword evidence="1" id="KW-0472">Membrane</keyword>
<evidence type="ECO:0000313" key="2">
    <source>
        <dbReference type="EMBL" id="KAJ6976202.1"/>
    </source>
</evidence>
<dbReference type="EMBL" id="JAQIZT010000013">
    <property type="protein sequence ID" value="KAJ6976202.1"/>
    <property type="molecule type" value="Genomic_DNA"/>
</dbReference>
<keyword evidence="1" id="KW-1133">Transmembrane helix</keyword>
<organism evidence="2 3">
    <name type="scientific">Populus alba x Populus x berolinensis</name>
    <dbReference type="NCBI Taxonomy" id="444605"/>
    <lineage>
        <taxon>Eukaryota</taxon>
        <taxon>Viridiplantae</taxon>
        <taxon>Streptophyta</taxon>
        <taxon>Embryophyta</taxon>
        <taxon>Tracheophyta</taxon>
        <taxon>Spermatophyta</taxon>
        <taxon>Magnoliopsida</taxon>
        <taxon>eudicotyledons</taxon>
        <taxon>Gunneridae</taxon>
        <taxon>Pentapetalae</taxon>
        <taxon>rosids</taxon>
        <taxon>fabids</taxon>
        <taxon>Malpighiales</taxon>
        <taxon>Salicaceae</taxon>
        <taxon>Saliceae</taxon>
        <taxon>Populus</taxon>
    </lineage>
</organism>
<feature type="transmembrane region" description="Helical" evidence="1">
    <location>
        <begin position="15"/>
        <end position="35"/>
    </location>
</feature>
<gene>
    <name evidence="2" type="ORF">NC653_031905</name>
</gene>
<evidence type="ECO:0000313" key="3">
    <source>
        <dbReference type="Proteomes" id="UP001164929"/>
    </source>
</evidence>
<comment type="caution">
    <text evidence="2">The sequence shown here is derived from an EMBL/GenBank/DDBJ whole genome shotgun (WGS) entry which is preliminary data.</text>
</comment>
<name>A0AAD6M2E6_9ROSI</name>
<dbReference type="AlphaFoldDB" id="A0AAD6M2E6"/>
<keyword evidence="3" id="KW-1185">Reference proteome</keyword>
<reference evidence="2" key="1">
    <citation type="journal article" date="2023" name="Mol. Ecol. Resour.">
        <title>Chromosome-level genome assembly of a triploid poplar Populus alba 'Berolinensis'.</title>
        <authorList>
            <person name="Chen S."/>
            <person name="Yu Y."/>
            <person name="Wang X."/>
            <person name="Wang S."/>
            <person name="Zhang T."/>
            <person name="Zhou Y."/>
            <person name="He R."/>
            <person name="Meng N."/>
            <person name="Wang Y."/>
            <person name="Liu W."/>
            <person name="Liu Z."/>
            <person name="Liu J."/>
            <person name="Guo Q."/>
            <person name="Huang H."/>
            <person name="Sederoff R.R."/>
            <person name="Wang G."/>
            <person name="Qu G."/>
            <person name="Chen S."/>
        </authorList>
    </citation>
    <scope>NUCLEOTIDE SEQUENCE</scope>
    <source>
        <strain evidence="2">SC-2020</strain>
    </source>
</reference>
<evidence type="ECO:0000256" key="1">
    <source>
        <dbReference type="SAM" id="Phobius"/>
    </source>
</evidence>
<keyword evidence="1" id="KW-0812">Transmembrane</keyword>
<protein>
    <submittedName>
        <fullName evidence="2">Uncharacterized protein</fullName>
    </submittedName>
</protein>
<sequence length="67" mass="7685">MAKEGLSGLKFETPFALELCFAVHPVNLWFIMLNFRVRVLVVCREMAALGERVNMAGKCVWVGQFYF</sequence>
<proteinExistence type="predicted"/>